<keyword evidence="1" id="KW-0472">Membrane</keyword>
<proteinExistence type="predicted"/>
<keyword evidence="1" id="KW-0812">Transmembrane</keyword>
<reference evidence="2 3" key="1">
    <citation type="submission" date="2023-08" db="EMBL/GenBank/DDBJ databases">
        <authorList>
            <person name="Girao M."/>
            <person name="Carvalho M.F."/>
        </authorList>
    </citation>
    <scope>NUCLEOTIDE SEQUENCE [LARGE SCALE GENOMIC DNA]</scope>
    <source>
        <strain evidence="2 3">CC-R104</strain>
    </source>
</reference>
<feature type="transmembrane region" description="Helical" evidence="1">
    <location>
        <begin position="28"/>
        <end position="47"/>
    </location>
</feature>
<dbReference type="PANTHER" id="PTHR42305">
    <property type="entry name" value="MEMBRANE PROTEIN RV1733C-RELATED"/>
    <property type="match status" value="1"/>
</dbReference>
<dbReference type="RefSeq" id="WP_330150149.1">
    <property type="nucleotide sequence ID" value="NZ_JAUZMZ010000003.1"/>
</dbReference>
<keyword evidence="1" id="KW-1133">Transmembrane helix</keyword>
<dbReference type="Proteomes" id="UP001331936">
    <property type="component" value="Unassembled WGS sequence"/>
</dbReference>
<dbReference type="PANTHER" id="PTHR42305:SF1">
    <property type="entry name" value="MEMBRANE PROTEIN RV1733C-RELATED"/>
    <property type="match status" value="1"/>
</dbReference>
<protein>
    <recommendedName>
        <fullName evidence="4">Transmembrane protein</fullName>
    </recommendedName>
</protein>
<sequence length="193" mass="20882">MGYLRGMRRGVRSRNPLVRRTDRLESRIVGALVAALLIMLPVAVWIGSATWGNQVALAERQLAERTSVTATVDTGPEAADVGWGEFAYATPAVAAVSWEWGEQPRHGLAQVGSGTAAGTEVLVWVDRDGEQTTMPLTVSAAKFSSVLVGVSLWILAALLAAGVFAFAHWRIDHRRTRDWSRDIEAFLGSTSSH</sequence>
<evidence type="ECO:0000256" key="1">
    <source>
        <dbReference type="SAM" id="Phobius"/>
    </source>
</evidence>
<accession>A0ABU7JL06</accession>
<gene>
    <name evidence="2" type="ORF">Q8814_01100</name>
</gene>
<evidence type="ECO:0000313" key="2">
    <source>
        <dbReference type="EMBL" id="MEE2030724.1"/>
    </source>
</evidence>
<evidence type="ECO:0008006" key="4">
    <source>
        <dbReference type="Google" id="ProtNLM"/>
    </source>
</evidence>
<feature type="transmembrane region" description="Helical" evidence="1">
    <location>
        <begin position="143"/>
        <end position="167"/>
    </location>
</feature>
<dbReference type="InterPro" id="IPR039708">
    <property type="entry name" value="MT1774/Rv1733c-like"/>
</dbReference>
<keyword evidence="3" id="KW-1185">Reference proteome</keyword>
<evidence type="ECO:0000313" key="3">
    <source>
        <dbReference type="Proteomes" id="UP001331936"/>
    </source>
</evidence>
<name>A0ABU7JL06_9NOCA</name>
<comment type="caution">
    <text evidence="2">The sequence shown here is derived from an EMBL/GenBank/DDBJ whole genome shotgun (WGS) entry which is preliminary data.</text>
</comment>
<organism evidence="2 3">
    <name type="scientific">Rhodococcus chondri</name>
    <dbReference type="NCBI Taxonomy" id="3065941"/>
    <lineage>
        <taxon>Bacteria</taxon>
        <taxon>Bacillati</taxon>
        <taxon>Actinomycetota</taxon>
        <taxon>Actinomycetes</taxon>
        <taxon>Mycobacteriales</taxon>
        <taxon>Nocardiaceae</taxon>
        <taxon>Rhodococcus</taxon>
    </lineage>
</organism>
<dbReference type="EMBL" id="JAUZMZ010000003">
    <property type="protein sequence ID" value="MEE2030724.1"/>
    <property type="molecule type" value="Genomic_DNA"/>
</dbReference>